<dbReference type="EMBL" id="CP002353">
    <property type="protein sequence ID" value="ADV60882.1"/>
    <property type="molecule type" value="Genomic_DNA"/>
</dbReference>
<dbReference type="KEGG" id="ipa:Isop_0285"/>
<dbReference type="Proteomes" id="UP000008631">
    <property type="component" value="Chromosome"/>
</dbReference>
<dbReference type="InterPro" id="IPR017504">
    <property type="entry name" value="CHP03067_Planctomycetes"/>
</dbReference>
<name>E8QX49_ISOPI</name>
<keyword evidence="2" id="KW-1185">Reference proteome</keyword>
<dbReference type="NCBIfam" id="TIGR03067">
    <property type="entry name" value="Planc_TIGR03067"/>
    <property type="match status" value="1"/>
</dbReference>
<reference key="1">
    <citation type="submission" date="2010-11" db="EMBL/GenBank/DDBJ databases">
        <title>The complete sequence of chromosome of Isophaera pallida ATCC 43644.</title>
        <authorList>
            <consortium name="US DOE Joint Genome Institute (JGI-PGF)"/>
            <person name="Lucas S."/>
            <person name="Copeland A."/>
            <person name="Lapidus A."/>
            <person name="Bruce D."/>
            <person name="Goodwin L."/>
            <person name="Pitluck S."/>
            <person name="Kyrpides N."/>
            <person name="Mavromatis K."/>
            <person name="Pagani I."/>
            <person name="Ivanova N."/>
            <person name="Saunders E."/>
            <person name="Brettin T."/>
            <person name="Detter J.C."/>
            <person name="Han C."/>
            <person name="Tapia R."/>
            <person name="Land M."/>
            <person name="Hauser L."/>
            <person name="Markowitz V."/>
            <person name="Cheng J.-F."/>
            <person name="Hugenholtz P."/>
            <person name="Woyke T."/>
            <person name="Wu D."/>
            <person name="Eisen J.A."/>
        </authorList>
    </citation>
    <scope>NUCLEOTIDE SEQUENCE</scope>
    <source>
        <strain>ATCC 43644</strain>
    </source>
</reference>
<dbReference type="RefSeq" id="WP_013563171.1">
    <property type="nucleotide sequence ID" value="NC_014962.1"/>
</dbReference>
<reference evidence="1 2" key="2">
    <citation type="journal article" date="2011" name="Stand. Genomic Sci.">
        <title>Complete genome sequence of Isosphaera pallida type strain (IS1B).</title>
        <authorList>
            <consortium name="US DOE Joint Genome Institute (JGI-PGF)"/>
            <person name="Goker M."/>
            <person name="Cleland D."/>
            <person name="Saunders E."/>
            <person name="Lapidus A."/>
            <person name="Nolan M."/>
            <person name="Lucas S."/>
            <person name="Hammon N."/>
            <person name="Deshpande S."/>
            <person name="Cheng J.F."/>
            <person name="Tapia R."/>
            <person name="Han C."/>
            <person name="Goodwin L."/>
            <person name="Pitluck S."/>
            <person name="Liolios K."/>
            <person name="Pagani I."/>
            <person name="Ivanova N."/>
            <person name="Mavromatis K."/>
            <person name="Pati A."/>
            <person name="Chen A."/>
            <person name="Palaniappan K."/>
            <person name="Land M."/>
            <person name="Hauser L."/>
            <person name="Chang Y.J."/>
            <person name="Jeffries C.D."/>
            <person name="Detter J.C."/>
            <person name="Beck B."/>
            <person name="Woyke T."/>
            <person name="Bristow J."/>
            <person name="Eisen J.A."/>
            <person name="Markowitz V."/>
            <person name="Hugenholtz P."/>
            <person name="Kyrpides N.C."/>
            <person name="Klenk H.P."/>
        </authorList>
    </citation>
    <scope>NUCLEOTIDE SEQUENCE [LARGE SCALE GENOMIC DNA]</scope>
    <source>
        <strain evidence="2">ATCC 43644 / DSM 9630 / IS1B</strain>
    </source>
</reference>
<evidence type="ECO:0008006" key="3">
    <source>
        <dbReference type="Google" id="ProtNLM"/>
    </source>
</evidence>
<dbReference type="AlphaFoldDB" id="E8QX49"/>
<organism evidence="1 2">
    <name type="scientific">Isosphaera pallida (strain ATCC 43644 / DSM 9630 / IS1B)</name>
    <dbReference type="NCBI Taxonomy" id="575540"/>
    <lineage>
        <taxon>Bacteria</taxon>
        <taxon>Pseudomonadati</taxon>
        <taxon>Planctomycetota</taxon>
        <taxon>Planctomycetia</taxon>
        <taxon>Isosphaerales</taxon>
        <taxon>Isosphaeraceae</taxon>
        <taxon>Isosphaera</taxon>
    </lineage>
</organism>
<evidence type="ECO:0000313" key="2">
    <source>
        <dbReference type="Proteomes" id="UP000008631"/>
    </source>
</evidence>
<sequence>MASRGVLSWGMVGLLSIHVGWASPVRIDDHGRDHETELARMVGVWTVTSWEAEGNKLPAASIEDARMTIRKDGSFSVRLGGANLRGTIRFDPSSKPAKFDATTIDESGEESSFEGIYKIELKEGFIVWTVCVGAPGGGRPVEFVSEADAGTSLMIFRKPLE</sequence>
<dbReference type="eggNOG" id="ENOG5033NZP">
    <property type="taxonomic scope" value="Bacteria"/>
</dbReference>
<evidence type="ECO:0000313" key="1">
    <source>
        <dbReference type="EMBL" id="ADV60882.1"/>
    </source>
</evidence>
<gene>
    <name evidence="1" type="ordered locus">Isop_0285</name>
</gene>
<proteinExistence type="predicted"/>
<dbReference type="InParanoid" id="E8QX49"/>
<accession>E8QX49</accession>
<protein>
    <recommendedName>
        <fullName evidence="3">TIGR03067 domain-containing protein</fullName>
    </recommendedName>
</protein>
<dbReference type="HOGENOM" id="CLU_1641476_0_0_0"/>